<sequence>MQETLHLSSSTTPLPLHNPSLPSTPCPKHLQFPSQPSTISLPSPVKSLANHTPLSVSPAASETCQIHHHPLIGLPRRRLLLLPPLPPTTNLHSAFPNPIHRLLSLGLTVHDLRRIFPMCSSSARFTWVPPTSATPSTAVLAS</sequence>
<organism evidence="2 3">
    <name type="scientific">Salvia divinorum</name>
    <name type="common">Maria pastora</name>
    <name type="synonym">Diviner's sage</name>
    <dbReference type="NCBI Taxonomy" id="28513"/>
    <lineage>
        <taxon>Eukaryota</taxon>
        <taxon>Viridiplantae</taxon>
        <taxon>Streptophyta</taxon>
        <taxon>Embryophyta</taxon>
        <taxon>Tracheophyta</taxon>
        <taxon>Spermatophyta</taxon>
        <taxon>Magnoliopsida</taxon>
        <taxon>eudicotyledons</taxon>
        <taxon>Gunneridae</taxon>
        <taxon>Pentapetalae</taxon>
        <taxon>asterids</taxon>
        <taxon>lamiids</taxon>
        <taxon>Lamiales</taxon>
        <taxon>Lamiaceae</taxon>
        <taxon>Nepetoideae</taxon>
        <taxon>Mentheae</taxon>
        <taxon>Salviinae</taxon>
        <taxon>Salvia</taxon>
        <taxon>Salvia subgen. Calosphace</taxon>
    </lineage>
</organism>
<evidence type="ECO:0000256" key="1">
    <source>
        <dbReference type="SAM" id="MobiDB-lite"/>
    </source>
</evidence>
<comment type="caution">
    <text evidence="2">The sequence shown here is derived from an EMBL/GenBank/DDBJ whole genome shotgun (WGS) entry which is preliminary data.</text>
</comment>
<proteinExistence type="predicted"/>
<dbReference type="EMBL" id="JBEAFC010000009">
    <property type="protein sequence ID" value="KAL1541439.1"/>
    <property type="molecule type" value="Genomic_DNA"/>
</dbReference>
<dbReference type="Proteomes" id="UP001567538">
    <property type="component" value="Unassembled WGS sequence"/>
</dbReference>
<protein>
    <submittedName>
        <fullName evidence="2">Mitochondrial transcription termination factor family protein</fullName>
    </submittedName>
</protein>
<dbReference type="AlphaFoldDB" id="A0ABD1GBL3"/>
<feature type="region of interest" description="Disordered" evidence="1">
    <location>
        <begin position="1"/>
        <end position="24"/>
    </location>
</feature>
<accession>A0ABD1GBL3</accession>
<reference evidence="2 3" key="1">
    <citation type="submission" date="2024-06" db="EMBL/GenBank/DDBJ databases">
        <title>A chromosome level genome sequence of Diviner's sage (Salvia divinorum).</title>
        <authorList>
            <person name="Ford S.A."/>
            <person name="Ro D.-K."/>
            <person name="Ness R.W."/>
            <person name="Phillips M.A."/>
        </authorList>
    </citation>
    <scope>NUCLEOTIDE SEQUENCE [LARGE SCALE GENOMIC DNA]</scope>
    <source>
        <strain evidence="2">SAF-2024a</strain>
        <tissue evidence="2">Leaf</tissue>
    </source>
</reference>
<evidence type="ECO:0000313" key="3">
    <source>
        <dbReference type="Proteomes" id="UP001567538"/>
    </source>
</evidence>
<evidence type="ECO:0000313" key="2">
    <source>
        <dbReference type="EMBL" id="KAL1541439.1"/>
    </source>
</evidence>
<feature type="compositionally biased region" description="Low complexity" evidence="1">
    <location>
        <begin position="1"/>
        <end position="23"/>
    </location>
</feature>
<gene>
    <name evidence="2" type="ORF">AAHA92_25662</name>
</gene>
<name>A0ABD1GBL3_SALDI</name>
<keyword evidence="3" id="KW-1185">Reference proteome</keyword>